<name>A0A3L8S5I1_CHLGU</name>
<dbReference type="FunFam" id="2.10.25.10:FF:000124">
    <property type="entry name" value="Signal peptide, CUB domain and EGF-like domain-containing 3"/>
    <property type="match status" value="1"/>
</dbReference>
<dbReference type="GO" id="GO:0009986">
    <property type="term" value="C:cell surface"/>
    <property type="evidence" value="ECO:0007669"/>
    <property type="project" value="TreeGrafter"/>
</dbReference>
<protein>
    <recommendedName>
        <fullName evidence="3">EGF-like calcium-binding domain-containing protein</fullName>
    </recommendedName>
</protein>
<dbReference type="GO" id="GO:0005615">
    <property type="term" value="C:extracellular space"/>
    <property type="evidence" value="ECO:0007669"/>
    <property type="project" value="TreeGrafter"/>
</dbReference>
<reference evidence="4 5" key="1">
    <citation type="journal article" date="2018" name="Proc. R. Soc. B">
        <title>A non-coding region near Follistatin controls head colour polymorphism in the Gouldian finch.</title>
        <authorList>
            <person name="Toomey M.B."/>
            <person name="Marques C.I."/>
            <person name="Andrade P."/>
            <person name="Araujo P.M."/>
            <person name="Sabatino S."/>
            <person name="Gazda M.A."/>
            <person name="Afonso S."/>
            <person name="Lopes R.J."/>
            <person name="Corbo J.C."/>
            <person name="Carneiro M."/>
        </authorList>
    </citation>
    <scope>NUCLEOTIDE SEQUENCE [LARGE SCALE GENOMIC DNA]</scope>
    <source>
        <strain evidence="4">Red01</strain>
        <tissue evidence="4">Muscle</tissue>
    </source>
</reference>
<dbReference type="CDD" id="cd00054">
    <property type="entry name" value="EGF_CA"/>
    <property type="match status" value="1"/>
</dbReference>
<dbReference type="OrthoDB" id="9329393at2759"/>
<dbReference type="PROSITE" id="PS01187">
    <property type="entry name" value="EGF_CA"/>
    <property type="match status" value="1"/>
</dbReference>
<dbReference type="PANTHER" id="PTHR24046">
    <property type="entry name" value="SIGNAL PEPTIDE, CUB AND EGF-LIKE DOMAIN-CONTAINING"/>
    <property type="match status" value="1"/>
</dbReference>
<sequence length="99" mass="10421">MQLFSVRAEGSHCPSPTAPSFVPTDIDECSINRGGCKFGCINTPGSYQCTCPAGCKLHWNKKDCVGTSGQEPARLLEELGALGCQAGSLCYTLAPSPPR</sequence>
<dbReference type="GO" id="GO:0005509">
    <property type="term" value="F:calcium ion binding"/>
    <property type="evidence" value="ECO:0007669"/>
    <property type="project" value="InterPro"/>
</dbReference>
<dbReference type="SMART" id="SM00179">
    <property type="entry name" value="EGF_CA"/>
    <property type="match status" value="1"/>
</dbReference>
<keyword evidence="5" id="KW-1185">Reference proteome</keyword>
<dbReference type="Pfam" id="PF07645">
    <property type="entry name" value="EGF_CA"/>
    <property type="match status" value="1"/>
</dbReference>
<accession>A0A3L8S5I1</accession>
<evidence type="ECO:0000259" key="3">
    <source>
        <dbReference type="SMART" id="SM00179"/>
    </source>
</evidence>
<evidence type="ECO:0000313" key="4">
    <source>
        <dbReference type="EMBL" id="RLV96991.1"/>
    </source>
</evidence>
<evidence type="ECO:0000256" key="2">
    <source>
        <dbReference type="ARBA" id="ARBA00023157"/>
    </source>
</evidence>
<gene>
    <name evidence="4" type="ORF">DV515_00012290</name>
</gene>
<organism evidence="4 5">
    <name type="scientific">Chloebia gouldiae</name>
    <name type="common">Gouldian finch</name>
    <name type="synonym">Erythrura gouldiae</name>
    <dbReference type="NCBI Taxonomy" id="44316"/>
    <lineage>
        <taxon>Eukaryota</taxon>
        <taxon>Metazoa</taxon>
        <taxon>Chordata</taxon>
        <taxon>Craniata</taxon>
        <taxon>Vertebrata</taxon>
        <taxon>Euteleostomi</taxon>
        <taxon>Archelosauria</taxon>
        <taxon>Archosauria</taxon>
        <taxon>Dinosauria</taxon>
        <taxon>Saurischia</taxon>
        <taxon>Theropoda</taxon>
        <taxon>Coelurosauria</taxon>
        <taxon>Aves</taxon>
        <taxon>Neognathae</taxon>
        <taxon>Neoaves</taxon>
        <taxon>Telluraves</taxon>
        <taxon>Australaves</taxon>
        <taxon>Passeriformes</taxon>
        <taxon>Passeroidea</taxon>
        <taxon>Passeridae</taxon>
        <taxon>Chloebia</taxon>
    </lineage>
</organism>
<keyword evidence="2" id="KW-1015">Disulfide bond</keyword>
<dbReference type="PANTHER" id="PTHR24046:SF2">
    <property type="entry name" value="SIGNAL PEPTIDE, CUB AND EGF-LIKE DOMAIN-CONTAINING PROTEIN 3"/>
    <property type="match status" value="1"/>
</dbReference>
<evidence type="ECO:0000313" key="5">
    <source>
        <dbReference type="Proteomes" id="UP000276834"/>
    </source>
</evidence>
<dbReference type="InterPro" id="IPR049883">
    <property type="entry name" value="NOTCH1_EGF-like"/>
</dbReference>
<proteinExistence type="predicted"/>
<dbReference type="InterPro" id="IPR018097">
    <property type="entry name" value="EGF_Ca-bd_CS"/>
</dbReference>
<feature type="domain" description="EGF-like calcium-binding" evidence="3">
    <location>
        <begin position="25"/>
        <end position="65"/>
    </location>
</feature>
<dbReference type="Proteomes" id="UP000276834">
    <property type="component" value="Unassembled WGS sequence"/>
</dbReference>
<dbReference type="Gene3D" id="2.10.25.10">
    <property type="entry name" value="Laminin"/>
    <property type="match status" value="1"/>
</dbReference>
<dbReference type="SUPFAM" id="SSF57196">
    <property type="entry name" value="EGF/Laminin"/>
    <property type="match status" value="1"/>
</dbReference>
<dbReference type="AlphaFoldDB" id="A0A3L8S5I1"/>
<dbReference type="InterPro" id="IPR001881">
    <property type="entry name" value="EGF-like_Ca-bd_dom"/>
</dbReference>
<keyword evidence="1" id="KW-0245">EGF-like domain</keyword>
<evidence type="ECO:0000256" key="1">
    <source>
        <dbReference type="ARBA" id="ARBA00022536"/>
    </source>
</evidence>
<dbReference type="InterPro" id="IPR052071">
    <property type="entry name" value="SCUB_EGF-like_domain"/>
</dbReference>
<dbReference type="GO" id="GO:0007165">
    <property type="term" value="P:signal transduction"/>
    <property type="evidence" value="ECO:0007669"/>
    <property type="project" value="TreeGrafter"/>
</dbReference>
<dbReference type="EMBL" id="QUSF01000065">
    <property type="protein sequence ID" value="RLV96991.1"/>
    <property type="molecule type" value="Genomic_DNA"/>
</dbReference>
<comment type="caution">
    <text evidence="4">The sequence shown here is derived from an EMBL/GenBank/DDBJ whole genome shotgun (WGS) entry which is preliminary data.</text>
</comment>